<feature type="compositionally biased region" description="Basic and acidic residues" evidence="1">
    <location>
        <begin position="99"/>
        <end position="121"/>
    </location>
</feature>
<feature type="compositionally biased region" description="Polar residues" evidence="1">
    <location>
        <begin position="170"/>
        <end position="181"/>
    </location>
</feature>
<feature type="compositionally biased region" description="Low complexity" evidence="1">
    <location>
        <begin position="223"/>
        <end position="232"/>
    </location>
</feature>
<sequence>MDRKENYQDHPEEPPRGRPLYRGRSVGRDRNAPPLAEGPRHSSAAAYDRTSNSESSNRARRVSYHGLSERSSHNPGNTFAPDSRPQNFTQNRARKSRSRSRDRFGTSDQNSIDRETRDSRSHLPSVSQSGSSYWHPSQSTTTYYSIRRQSTGYTAYPQSVHSTVSALQQNYTTPARSSTVREGQYATSSSNNENPPSTSTHRSPPLRIPRLESPVHAHDKRSSSASSNLSSAPPRKKKDVISIKDQMDIDTKGSAIPQNLSKLNPQRQSSKLGTQMVSADQSGSSNDKNNSRENTIPATSSFHGLPKIEVTGRKSADDNSSCPYNQTKVTATLSEQQKEPALPVTSIIELFENDSPNRAEKITSILEASKPSRCKGDQTLSESDAEGEADQSVPIGLQGIPMLEDSDVEESEVKLQLTWEENIKAAEKARAAQLNKASPSGKLKAKAQDKDSKRETRRMALQINPVLDHTLSRLGINPKKSDEDAYKALLFNMVCQLLFPKNHHVEGGNVSVGRERIVWLVMRGIRALYGMRFRAIIDEWRSEFKEEMRRCNFTMKSPYRWDRNEDGAKVILTRLVRDDTLVRCSCCKRRHKVSNGIQFFGTPCSNIQDGELDNMLFGPEEDVEKEHPPRQGENIAIRFNLGENCVKVIKIHHNLKHWERHLFAWVKQKLIDRKILGPDGASEFGLGRNKNSLVFDFTTSIFEPWLAEDEQDIMEQLRRLKGYVSDAEAVHEARDGPFVFKKRKKERKSKARVQSIPAPLPLEYKILGVGFVTKNIGGEGQNDGASAASNSDPGPTGATEGEFVNTDYYSDSDDYCFLDFDDILDLREAKESDRPRRLDKNKNKNNKKQVGRRFSKTFS</sequence>
<proteinExistence type="predicted"/>
<keyword evidence="3" id="KW-1185">Reference proteome</keyword>
<feature type="region of interest" description="Disordered" evidence="1">
    <location>
        <begin position="170"/>
        <end position="302"/>
    </location>
</feature>
<reference evidence="2 3" key="1">
    <citation type="submission" date="2019-10" db="EMBL/GenBank/DDBJ databases">
        <authorList>
            <person name="Palmer J.M."/>
        </authorList>
    </citation>
    <scope>NUCLEOTIDE SEQUENCE [LARGE SCALE GENOMIC DNA]</scope>
    <source>
        <strain evidence="2 3">TWF694</strain>
    </source>
</reference>
<name>A0AAV9X4C3_9PEZI</name>
<feature type="region of interest" description="Disordered" evidence="1">
    <location>
        <begin position="430"/>
        <end position="455"/>
    </location>
</feature>
<dbReference type="Proteomes" id="UP001365542">
    <property type="component" value="Unassembled WGS sequence"/>
</dbReference>
<protein>
    <recommendedName>
        <fullName evidence="4">DUF4211 domain-containing protein</fullName>
    </recommendedName>
</protein>
<feature type="region of interest" description="Disordered" evidence="1">
    <location>
        <begin position="369"/>
        <end position="393"/>
    </location>
</feature>
<evidence type="ECO:0000256" key="1">
    <source>
        <dbReference type="SAM" id="MobiDB-lite"/>
    </source>
</evidence>
<feature type="compositionally biased region" description="Low complexity" evidence="1">
    <location>
        <begin position="187"/>
        <end position="200"/>
    </location>
</feature>
<feature type="compositionally biased region" description="Polar residues" evidence="1">
    <location>
        <begin position="256"/>
        <end position="302"/>
    </location>
</feature>
<dbReference type="AlphaFoldDB" id="A0AAV9X4C3"/>
<feature type="compositionally biased region" description="Basic and acidic residues" evidence="1">
    <location>
        <begin position="209"/>
        <end position="222"/>
    </location>
</feature>
<comment type="caution">
    <text evidence="2">The sequence shown here is derived from an EMBL/GenBank/DDBJ whole genome shotgun (WGS) entry which is preliminary data.</text>
</comment>
<evidence type="ECO:0000313" key="2">
    <source>
        <dbReference type="EMBL" id="KAK6533435.1"/>
    </source>
</evidence>
<feature type="region of interest" description="Disordered" evidence="1">
    <location>
        <begin position="829"/>
        <end position="859"/>
    </location>
</feature>
<dbReference type="EMBL" id="JAVHJO010000011">
    <property type="protein sequence ID" value="KAK6533435.1"/>
    <property type="molecule type" value="Genomic_DNA"/>
</dbReference>
<evidence type="ECO:0008006" key="4">
    <source>
        <dbReference type="Google" id="ProtNLM"/>
    </source>
</evidence>
<feature type="compositionally biased region" description="Basic and acidic residues" evidence="1">
    <location>
        <begin position="829"/>
        <end position="842"/>
    </location>
</feature>
<feature type="compositionally biased region" description="Basic and acidic residues" evidence="1">
    <location>
        <begin position="446"/>
        <end position="455"/>
    </location>
</feature>
<feature type="compositionally biased region" description="Basic and acidic residues" evidence="1">
    <location>
        <begin position="1"/>
        <end position="16"/>
    </location>
</feature>
<evidence type="ECO:0000313" key="3">
    <source>
        <dbReference type="Proteomes" id="UP001365542"/>
    </source>
</evidence>
<feature type="compositionally biased region" description="Polar residues" evidence="1">
    <location>
        <begin position="783"/>
        <end position="793"/>
    </location>
</feature>
<feature type="region of interest" description="Disordered" evidence="1">
    <location>
        <begin position="782"/>
        <end position="804"/>
    </location>
</feature>
<feature type="compositionally biased region" description="Polar residues" evidence="1">
    <location>
        <begin position="122"/>
        <end position="140"/>
    </location>
</feature>
<feature type="region of interest" description="Disordered" evidence="1">
    <location>
        <begin position="1"/>
        <end position="140"/>
    </location>
</feature>
<accession>A0AAV9X4C3</accession>
<gene>
    <name evidence="2" type="ORF">TWF694_002375</name>
</gene>
<feature type="compositionally biased region" description="Basic residues" evidence="1">
    <location>
        <begin position="843"/>
        <end position="859"/>
    </location>
</feature>
<organism evidence="2 3">
    <name type="scientific">Orbilia ellipsospora</name>
    <dbReference type="NCBI Taxonomy" id="2528407"/>
    <lineage>
        <taxon>Eukaryota</taxon>
        <taxon>Fungi</taxon>
        <taxon>Dikarya</taxon>
        <taxon>Ascomycota</taxon>
        <taxon>Pezizomycotina</taxon>
        <taxon>Orbiliomycetes</taxon>
        <taxon>Orbiliales</taxon>
        <taxon>Orbiliaceae</taxon>
        <taxon>Orbilia</taxon>
    </lineage>
</organism>
<feature type="compositionally biased region" description="Basic and acidic residues" evidence="1">
    <location>
        <begin position="239"/>
        <end position="251"/>
    </location>
</feature>